<name>A0A9W7ZXW9_9FUNG</name>
<evidence type="ECO:0000259" key="3">
    <source>
        <dbReference type="Pfam" id="PF04127"/>
    </source>
</evidence>
<dbReference type="Gene3D" id="3.40.50.10300">
    <property type="entry name" value="CoaB-like"/>
    <property type="match status" value="1"/>
</dbReference>
<keyword evidence="4" id="KW-0436">Ligase</keyword>
<dbReference type="EMBL" id="JANBPT010000626">
    <property type="protein sequence ID" value="KAJ1915523.1"/>
    <property type="molecule type" value="Genomic_DNA"/>
</dbReference>
<comment type="caution">
    <text evidence="4">The sequence shown here is derived from an EMBL/GenBank/DDBJ whole genome shotgun (WGS) entry which is preliminary data.</text>
</comment>
<organism evidence="4 5">
    <name type="scientific">Tieghemiomyces parasiticus</name>
    <dbReference type="NCBI Taxonomy" id="78921"/>
    <lineage>
        <taxon>Eukaryota</taxon>
        <taxon>Fungi</taxon>
        <taxon>Fungi incertae sedis</taxon>
        <taxon>Zoopagomycota</taxon>
        <taxon>Kickxellomycotina</taxon>
        <taxon>Dimargaritomycetes</taxon>
        <taxon>Dimargaritales</taxon>
        <taxon>Dimargaritaceae</taxon>
        <taxon>Tieghemiomyces</taxon>
    </lineage>
</organism>
<evidence type="ECO:0000256" key="2">
    <source>
        <dbReference type="SAM" id="MobiDB-lite"/>
    </source>
</evidence>
<dbReference type="InterPro" id="IPR007085">
    <property type="entry name" value="DNA/pantothenate-metab_flavo_C"/>
</dbReference>
<dbReference type="Pfam" id="PF04127">
    <property type="entry name" value="DFP"/>
    <property type="match status" value="1"/>
</dbReference>
<dbReference type="GO" id="GO:0016874">
    <property type="term" value="F:ligase activity"/>
    <property type="evidence" value="ECO:0007669"/>
    <property type="project" value="UniProtKB-KW"/>
</dbReference>
<protein>
    <submittedName>
        <fullName evidence="4">Phosphopantothenate--cysteine ligase cab2</fullName>
        <ecNumber evidence="4">6.3.2.51</ecNumber>
    </submittedName>
</protein>
<accession>A0A9W7ZXW9</accession>
<feature type="domain" description="DNA/pantothenate metabolism flavoprotein C-terminal" evidence="3">
    <location>
        <begin position="231"/>
        <end position="326"/>
    </location>
</feature>
<dbReference type="GO" id="GO:0015937">
    <property type="term" value="P:coenzyme A biosynthetic process"/>
    <property type="evidence" value="ECO:0007669"/>
    <property type="project" value="UniProtKB-ARBA"/>
</dbReference>
<sequence length="369" mass="40438">MSHHATAPLTSPASCVSVLESRPYEQIDPDTYFTTNPTPPQLASHEALLADFVDFHRAAIPATAGTATNSNRAGGHPDTTAAITAPEDAGPRSRIALVTSGGTTVPLENQTVRFIDNFSAGTRGAASTEYFLAAGYAVVFMYRERSLQPYARHFSNPRSNTLDYLSFDAKGRVTVRPDIAGLAAEQLALYQKALDDRSLLMIPFTTVTEYLFLLRSATRILSPLGSHVLYYLAAAVSDFFIPAQKMVEHKIQSADGALTLTMDQVPKFLRPLVFQWAPHSFIVSFKLETDPKLLIPKAKHALTRYGHQAVIGNLLTTRKRTVTVITRTDQFVINLSDDEYQDGQGTEIESKIVASLSELHGEFMSTAQS</sequence>
<reference evidence="4" key="1">
    <citation type="submission" date="2022-07" db="EMBL/GenBank/DDBJ databases">
        <title>Phylogenomic reconstructions and comparative analyses of Kickxellomycotina fungi.</title>
        <authorList>
            <person name="Reynolds N.K."/>
            <person name="Stajich J.E."/>
            <person name="Barry K."/>
            <person name="Grigoriev I.V."/>
            <person name="Crous P."/>
            <person name="Smith M.E."/>
        </authorList>
    </citation>
    <scope>NUCLEOTIDE SEQUENCE</scope>
    <source>
        <strain evidence="4">RSA 861</strain>
    </source>
</reference>
<dbReference type="Proteomes" id="UP001150569">
    <property type="component" value="Unassembled WGS sequence"/>
</dbReference>
<evidence type="ECO:0000256" key="1">
    <source>
        <dbReference type="ARBA" id="ARBA00005703"/>
    </source>
</evidence>
<proteinExistence type="inferred from homology"/>
<comment type="similarity">
    <text evidence="1">Belongs to the PPC synthetase family.</text>
</comment>
<keyword evidence="5" id="KW-1185">Reference proteome</keyword>
<evidence type="ECO:0000313" key="5">
    <source>
        <dbReference type="Proteomes" id="UP001150569"/>
    </source>
</evidence>
<gene>
    <name evidence="4" type="primary">CAB2</name>
    <name evidence="4" type="ORF">IWQ60_008414</name>
</gene>
<dbReference type="AlphaFoldDB" id="A0A9W7ZXW9"/>
<dbReference type="EC" id="6.3.2.51" evidence="4"/>
<dbReference type="SUPFAM" id="SSF102645">
    <property type="entry name" value="CoaB-like"/>
    <property type="match status" value="1"/>
</dbReference>
<dbReference type="PANTHER" id="PTHR12290">
    <property type="entry name" value="CORNICHON-RELATED"/>
    <property type="match status" value="1"/>
</dbReference>
<dbReference type="OrthoDB" id="70224at2759"/>
<feature type="region of interest" description="Disordered" evidence="2">
    <location>
        <begin position="66"/>
        <end position="86"/>
    </location>
</feature>
<dbReference type="InterPro" id="IPR035929">
    <property type="entry name" value="CoaB-like_sf"/>
</dbReference>
<evidence type="ECO:0000313" key="4">
    <source>
        <dbReference type="EMBL" id="KAJ1915523.1"/>
    </source>
</evidence>